<feature type="transmembrane region" description="Helical" evidence="6">
    <location>
        <begin position="395"/>
        <end position="415"/>
    </location>
</feature>
<evidence type="ECO:0000256" key="5">
    <source>
        <dbReference type="ARBA" id="ARBA00023136"/>
    </source>
</evidence>
<dbReference type="EMBL" id="JNBR01001647">
    <property type="protein sequence ID" value="OQR85632.1"/>
    <property type="molecule type" value="Genomic_DNA"/>
</dbReference>
<evidence type="ECO:0000256" key="6">
    <source>
        <dbReference type="SAM" id="Phobius"/>
    </source>
</evidence>
<dbReference type="PANTHER" id="PTHR12372">
    <property type="entry name" value="PECANEX"/>
    <property type="match status" value="1"/>
</dbReference>
<feature type="transmembrane region" description="Helical" evidence="6">
    <location>
        <begin position="427"/>
        <end position="452"/>
    </location>
</feature>
<sequence length="1207" mass="133113">MLRSLLSYGCPEDVAPFITEDKLHLVLSRWLQSWLGGVHIRRALSAHIKVNVLQVVIFVVPPVLGAGLSVVELDLQVKSVIFGFSVLALVVVLQSAVFLLRRNYQAPRRATRKSIDDTDTHVNRKLFSSLLLDMLFPPKTLLDEAFSLSLTFGAAALCMRLLSVQDLGAYGAAYADCALIENFLGWTVYATSQYPLSARCPVDVNSWQVGDSSALDDAQRAVYVCCLAGADWILSMTDATTVVRIAVRYTLFATPVLINFGILPPTTALAEYVLEQGLGVAFGYAPKEDTALLLLYATTYVAAAAVVLGVAVNTESAPCSMAAAAILGRWITGGHIRGLKAHLTLTLARSSSNKVMPFPPEPERTMVSEADLKGSFREAPKRWRRLLLSPRSLVVMHYGSVVVVSVGFTVGFAALSNSTRHTCKLGLLGLVLGLWLLTQLRIALLLPSSIVSRLCPLHLHLPIGLLEAVGTGIYWILGPSLYLILSCFFADDAASSSRVPTVWVSAAMLHAWTTTQHNPFVACYSIWLAGVFAYSTDYSFATSVFLGALVHPRLWHLWDTAQYMWVVYSSIIFKPKQRFTGWVAITFLGLPVSVVSLALSTVLLAPLYPLCGSTLFFVGFPRPRRFWQAFTPYHDGMDGTYYEHMFEALALDLPGLLAPSSVLCQRSPCVGRDVFFLRVDNFLGLLEVLELSATTAVVRFKGLELQETTSCHHLEASKLDDAIASAFANSDADDAEDDVSPLGPCVFRPLLRTPVRMYGVSSALLADYLDDPECLRLIHDAFFITLVTELNRVTHGSVPDIWLSFPVSISGLDFVLKEFPTIYWDYLQAKNKKIRQIMNPRGLLDDPPLVEEVAVPTPPVREPRRSSLRLAADALARLVHILRPTRVSVANVPSTRATITAPVKRTSVTDRTGSTKQRLEISYGLQEADTSDAVNYAALAQQRPTISGGARRSFLWGDIDGHVEAEPPPPVRPGAAVRPSFLRDRWNKVSEFHMLAASCFAIVQTLGFGSHEKPGPMHVYQCFHGIFPRSLENDWLKANATLYEIVVRAYRLAVKLGLDKFAEGDVDLYDSPEELEATIQYYKTKWYIGPPNTTMHVHRPRVEASWGHYVSTNRPNLFALTKNANGKIMSTIYTLGRQDATVVAVNRAACEGTWHGLALELLYMANDDDERFSIQSNPQLLRNLLVQAADPPMGYPVYSTGPVVIKF</sequence>
<dbReference type="PANTHER" id="PTHR12372:SF6">
    <property type="entry name" value="PECANEX-LIKE PROTEIN 4"/>
    <property type="match status" value="1"/>
</dbReference>
<dbReference type="InterPro" id="IPR007735">
    <property type="entry name" value="Pecanex_C"/>
</dbReference>
<reference evidence="8 9" key="1">
    <citation type="journal article" date="2014" name="Genome Biol. Evol.">
        <title>The secreted proteins of Achlya hypogyna and Thraustotheca clavata identify the ancestral oomycete secretome and reveal gene acquisitions by horizontal gene transfer.</title>
        <authorList>
            <person name="Misner I."/>
            <person name="Blouin N."/>
            <person name="Leonard G."/>
            <person name="Richards T.A."/>
            <person name="Lane C.E."/>
        </authorList>
    </citation>
    <scope>NUCLEOTIDE SEQUENCE [LARGE SCALE GENOMIC DNA]</scope>
    <source>
        <strain evidence="8 9">ATCC 48635</strain>
    </source>
</reference>
<keyword evidence="3 6" id="KW-0812">Transmembrane</keyword>
<comment type="caution">
    <text evidence="8">The sequence shown here is derived from an EMBL/GenBank/DDBJ whole genome shotgun (WGS) entry which is preliminary data.</text>
</comment>
<keyword evidence="5 6" id="KW-0472">Membrane</keyword>
<dbReference type="OrthoDB" id="78707at2759"/>
<evidence type="ECO:0000256" key="4">
    <source>
        <dbReference type="ARBA" id="ARBA00022989"/>
    </source>
</evidence>
<evidence type="ECO:0000313" key="8">
    <source>
        <dbReference type="EMBL" id="OQR85632.1"/>
    </source>
</evidence>
<evidence type="ECO:0000313" key="9">
    <source>
        <dbReference type="Proteomes" id="UP000243579"/>
    </source>
</evidence>
<organism evidence="8 9">
    <name type="scientific">Achlya hypogyna</name>
    <name type="common">Oomycete</name>
    <name type="synonym">Protoachlya hypogyna</name>
    <dbReference type="NCBI Taxonomy" id="1202772"/>
    <lineage>
        <taxon>Eukaryota</taxon>
        <taxon>Sar</taxon>
        <taxon>Stramenopiles</taxon>
        <taxon>Oomycota</taxon>
        <taxon>Saprolegniomycetes</taxon>
        <taxon>Saprolegniales</taxon>
        <taxon>Achlyaceae</taxon>
        <taxon>Achlya</taxon>
    </lineage>
</organism>
<gene>
    <name evidence="8" type="ORF">ACHHYP_11633</name>
</gene>
<evidence type="ECO:0000259" key="7">
    <source>
        <dbReference type="Pfam" id="PF05041"/>
    </source>
</evidence>
<evidence type="ECO:0000256" key="3">
    <source>
        <dbReference type="ARBA" id="ARBA00022692"/>
    </source>
</evidence>
<comment type="subcellular location">
    <subcellularLocation>
        <location evidence="1">Membrane</location>
        <topology evidence="1">Multi-pass membrane protein</topology>
    </subcellularLocation>
</comment>
<keyword evidence="9" id="KW-1185">Reference proteome</keyword>
<feature type="transmembrane region" description="Helical" evidence="6">
    <location>
        <begin position="80"/>
        <end position="100"/>
    </location>
</feature>
<feature type="transmembrane region" description="Helical" evidence="6">
    <location>
        <begin position="291"/>
        <end position="312"/>
    </location>
</feature>
<dbReference type="Proteomes" id="UP000243579">
    <property type="component" value="Unassembled WGS sequence"/>
</dbReference>
<dbReference type="GO" id="GO:0016020">
    <property type="term" value="C:membrane"/>
    <property type="evidence" value="ECO:0007669"/>
    <property type="project" value="UniProtKB-SubCell"/>
</dbReference>
<feature type="domain" description="Pecanex C-terminal" evidence="7">
    <location>
        <begin position="1019"/>
        <end position="1199"/>
    </location>
</feature>
<dbReference type="InterPro" id="IPR039797">
    <property type="entry name" value="Pecanex"/>
</dbReference>
<feature type="transmembrane region" description="Helical" evidence="6">
    <location>
        <begin position="582"/>
        <end position="608"/>
    </location>
</feature>
<dbReference type="Pfam" id="PF05041">
    <property type="entry name" value="Pecanex_C"/>
    <property type="match status" value="1"/>
</dbReference>
<keyword evidence="4 6" id="KW-1133">Transmembrane helix</keyword>
<dbReference type="AlphaFoldDB" id="A0A1V9YIU8"/>
<proteinExistence type="inferred from homology"/>
<feature type="transmembrane region" description="Helical" evidence="6">
    <location>
        <begin position="50"/>
        <end position="68"/>
    </location>
</feature>
<name>A0A1V9YIU8_ACHHY</name>
<evidence type="ECO:0000256" key="1">
    <source>
        <dbReference type="ARBA" id="ARBA00004141"/>
    </source>
</evidence>
<evidence type="ECO:0000256" key="2">
    <source>
        <dbReference type="ARBA" id="ARBA00010170"/>
    </source>
</evidence>
<accession>A0A1V9YIU8</accession>
<comment type="similarity">
    <text evidence="2">Belongs to the pecanex family.</text>
</comment>
<protein>
    <submittedName>
        <fullName evidence="8">Pecanex-like protein 4</fullName>
    </submittedName>
</protein>